<dbReference type="CDD" id="cd02440">
    <property type="entry name" value="AdoMet_MTases"/>
    <property type="match status" value="1"/>
</dbReference>
<dbReference type="Gene3D" id="3.40.50.150">
    <property type="entry name" value="Vaccinia Virus protein VP39"/>
    <property type="match status" value="1"/>
</dbReference>
<dbReference type="GO" id="GO:0010420">
    <property type="term" value="F:polyprenyldihydroxybenzoate methyltransferase activity"/>
    <property type="evidence" value="ECO:0007669"/>
    <property type="project" value="TreeGrafter"/>
</dbReference>
<organism evidence="5 6">
    <name type="scientific">Desulfovibrio subterraneus</name>
    <dbReference type="NCBI Taxonomy" id="2718620"/>
    <lineage>
        <taxon>Bacteria</taxon>
        <taxon>Pseudomonadati</taxon>
        <taxon>Thermodesulfobacteriota</taxon>
        <taxon>Desulfovibrionia</taxon>
        <taxon>Desulfovibrionales</taxon>
        <taxon>Desulfovibrionaceae</taxon>
        <taxon>Desulfovibrio</taxon>
    </lineage>
</organism>
<keyword evidence="6" id="KW-1185">Reference proteome</keyword>
<evidence type="ECO:0000256" key="1">
    <source>
        <dbReference type="ARBA" id="ARBA00022603"/>
    </source>
</evidence>
<sequence length="239" mass="27247">MRNPDENGWVSSSAAWLDRMPERGDFAREFILDTPMMDRVKKSGAATMLDVGCGDGRFCRMAERLGIITTGIDPVEDFLHYARQTDPCGRYLTGFAEDLPFGDAEFDLVVFYLTLIDINDVRAAIREAARVTKPKGTILVANLTSFYTSNGTTGWVEGADGREYHPLGNYLEERADWVEWDGLRIRNWHRPLCVYMSAFLDAGLQLTFYDEPAPSGGPQERISRYHMTPFTMMMEWRRC</sequence>
<dbReference type="SUPFAM" id="SSF53335">
    <property type="entry name" value="S-adenosyl-L-methionine-dependent methyltransferases"/>
    <property type="match status" value="1"/>
</dbReference>
<gene>
    <name evidence="5" type="ORF">DSM101010T_22960</name>
</gene>
<dbReference type="GO" id="GO:0032259">
    <property type="term" value="P:methylation"/>
    <property type="evidence" value="ECO:0007669"/>
    <property type="project" value="UniProtKB-KW"/>
</dbReference>
<keyword evidence="1 5" id="KW-0489">Methyltransferase</keyword>
<evidence type="ECO:0000259" key="4">
    <source>
        <dbReference type="Pfam" id="PF08241"/>
    </source>
</evidence>
<keyword evidence="3" id="KW-0949">S-adenosyl-L-methionine</keyword>
<keyword evidence="2 5" id="KW-0808">Transferase</keyword>
<dbReference type="Pfam" id="PF08241">
    <property type="entry name" value="Methyltransf_11"/>
    <property type="match status" value="1"/>
</dbReference>
<dbReference type="Proteomes" id="UP000503840">
    <property type="component" value="Unassembled WGS sequence"/>
</dbReference>
<dbReference type="PANTHER" id="PTHR43464:SF19">
    <property type="entry name" value="UBIQUINONE BIOSYNTHESIS O-METHYLTRANSFERASE, MITOCHONDRIAL"/>
    <property type="match status" value="1"/>
</dbReference>
<evidence type="ECO:0000313" key="6">
    <source>
        <dbReference type="Proteomes" id="UP000503840"/>
    </source>
</evidence>
<evidence type="ECO:0000313" key="5">
    <source>
        <dbReference type="EMBL" id="GFM33931.1"/>
    </source>
</evidence>
<comment type="caution">
    <text evidence="5">The sequence shown here is derived from an EMBL/GenBank/DDBJ whole genome shotgun (WGS) entry which is preliminary data.</text>
</comment>
<dbReference type="InterPro" id="IPR029063">
    <property type="entry name" value="SAM-dependent_MTases_sf"/>
</dbReference>
<name>A0A7J0BL08_9BACT</name>
<reference evidence="5 6" key="1">
    <citation type="submission" date="2020-05" db="EMBL/GenBank/DDBJ databases">
        <title>Draft genome sequence of Desulfovibrio sp. strain HN2T.</title>
        <authorList>
            <person name="Ueno A."/>
            <person name="Tamazawa S."/>
            <person name="Tamamura S."/>
            <person name="Murakami T."/>
            <person name="Kiyama T."/>
            <person name="Inomata H."/>
            <person name="Amano Y."/>
            <person name="Miyakawa K."/>
            <person name="Tamaki H."/>
            <person name="Naganuma T."/>
            <person name="Kaneko K."/>
        </authorList>
    </citation>
    <scope>NUCLEOTIDE SEQUENCE [LARGE SCALE GENOMIC DNA]</scope>
    <source>
        <strain evidence="5 6">HN2</strain>
    </source>
</reference>
<accession>A0A7J0BL08</accession>
<dbReference type="AlphaFoldDB" id="A0A7J0BL08"/>
<dbReference type="PANTHER" id="PTHR43464">
    <property type="entry name" value="METHYLTRANSFERASE"/>
    <property type="match status" value="1"/>
</dbReference>
<proteinExistence type="predicted"/>
<feature type="domain" description="Methyltransferase type 11" evidence="4">
    <location>
        <begin position="49"/>
        <end position="139"/>
    </location>
</feature>
<evidence type="ECO:0000256" key="2">
    <source>
        <dbReference type="ARBA" id="ARBA00022679"/>
    </source>
</evidence>
<protein>
    <submittedName>
        <fullName evidence="5">Methyltransferase</fullName>
    </submittedName>
</protein>
<evidence type="ECO:0000256" key="3">
    <source>
        <dbReference type="ARBA" id="ARBA00022691"/>
    </source>
</evidence>
<dbReference type="RefSeq" id="WP_205245212.1">
    <property type="nucleotide sequence ID" value="NZ_BLVO01000013.1"/>
</dbReference>
<dbReference type="EMBL" id="BLVO01000013">
    <property type="protein sequence ID" value="GFM33931.1"/>
    <property type="molecule type" value="Genomic_DNA"/>
</dbReference>
<dbReference type="InterPro" id="IPR013216">
    <property type="entry name" value="Methyltransf_11"/>
</dbReference>